<dbReference type="InterPro" id="IPR041899">
    <property type="entry name" value="MAGE_WH2"/>
</dbReference>
<dbReference type="PANTHER" id="PTHR11736:SF67">
    <property type="entry name" value="MELANOMA-ASSOCIATED ANTIGEN B6B"/>
    <property type="match status" value="1"/>
</dbReference>
<dbReference type="FunFam" id="1.10.10.1210:FF:000001">
    <property type="entry name" value="melanoma-associated antigen D1"/>
    <property type="match status" value="1"/>
</dbReference>
<feature type="domain" description="MAGE" evidence="2">
    <location>
        <begin position="106"/>
        <end position="307"/>
    </location>
</feature>
<dbReference type="InterPro" id="IPR021072">
    <property type="entry name" value="MAGE_N"/>
</dbReference>
<evidence type="ECO:0000313" key="3">
    <source>
        <dbReference type="Ensembl" id="ENSRFEP00010003046.1"/>
    </source>
</evidence>
<protein>
    <recommendedName>
        <fullName evidence="2">MAGE domain-containing protein</fullName>
    </recommendedName>
</protein>
<dbReference type="InterPro" id="IPR002190">
    <property type="entry name" value="MHD_dom"/>
</dbReference>
<evidence type="ECO:0000313" key="4">
    <source>
        <dbReference type="Proteomes" id="UP000472240"/>
    </source>
</evidence>
<dbReference type="PROSITE" id="PS50838">
    <property type="entry name" value="MAGE"/>
    <property type="match status" value="1"/>
</dbReference>
<feature type="compositionally biased region" description="Polar residues" evidence="1">
    <location>
        <begin position="80"/>
        <end position="94"/>
    </location>
</feature>
<evidence type="ECO:0000256" key="1">
    <source>
        <dbReference type="SAM" id="MobiDB-lite"/>
    </source>
</evidence>
<dbReference type="GO" id="GO:0000122">
    <property type="term" value="P:negative regulation of transcription by RNA polymerase II"/>
    <property type="evidence" value="ECO:0007669"/>
    <property type="project" value="TreeGrafter"/>
</dbReference>
<dbReference type="GeneTree" id="ENSGT00940000159951"/>
<feature type="compositionally biased region" description="Low complexity" evidence="1">
    <location>
        <begin position="61"/>
        <end position="71"/>
    </location>
</feature>
<reference evidence="3" key="4">
    <citation type="submission" date="2025-08" db="UniProtKB">
        <authorList>
            <consortium name="Ensembl"/>
        </authorList>
    </citation>
    <scope>IDENTIFICATION</scope>
</reference>
<dbReference type="InterPro" id="IPR041898">
    <property type="entry name" value="MAGE_WH1"/>
</dbReference>
<dbReference type="PANTHER" id="PTHR11736">
    <property type="entry name" value="MELANOMA-ASSOCIATED ANTIGEN MAGE ANTIGEN"/>
    <property type="match status" value="1"/>
</dbReference>
<dbReference type="InterPro" id="IPR037445">
    <property type="entry name" value="MAGE"/>
</dbReference>
<dbReference type="FunCoup" id="A0A671DQ71">
    <property type="interactions" value="80"/>
</dbReference>
<dbReference type="FunFam" id="1.10.10.1200:FF:000007">
    <property type="entry name" value="Melanoma-associated antigen C2"/>
    <property type="match status" value="1"/>
</dbReference>
<dbReference type="AlphaFoldDB" id="A0A671DQ71"/>
<feature type="region of interest" description="Disordered" evidence="1">
    <location>
        <begin position="1"/>
        <end position="106"/>
    </location>
</feature>
<dbReference type="OMA" id="NTRCEAD"/>
<dbReference type="Pfam" id="PF12440">
    <property type="entry name" value="MAGE_N"/>
    <property type="match status" value="1"/>
</dbReference>
<dbReference type="Proteomes" id="UP000472240">
    <property type="component" value="Chromosome 1"/>
</dbReference>
<gene>
    <name evidence="3" type="primary">LOC117020174</name>
</gene>
<reference evidence="3" key="5">
    <citation type="submission" date="2025-09" db="UniProtKB">
        <authorList>
            <consortium name="Ensembl"/>
        </authorList>
    </citation>
    <scope>IDENTIFICATION</scope>
</reference>
<dbReference type="Ensembl" id="ENSRFET00010003350.1">
    <property type="protein sequence ID" value="ENSRFEP00010003046.1"/>
    <property type="gene ID" value="ENSRFEG00010002177.1"/>
</dbReference>
<dbReference type="SMART" id="SM01392">
    <property type="entry name" value="MAGE_N"/>
    <property type="match status" value="1"/>
</dbReference>
<feature type="compositionally biased region" description="Low complexity" evidence="1">
    <location>
        <begin position="29"/>
        <end position="47"/>
    </location>
</feature>
<keyword evidence="4" id="KW-1185">Reference proteome</keyword>
<evidence type="ECO:0000259" key="2">
    <source>
        <dbReference type="PROSITE" id="PS50838"/>
    </source>
</evidence>
<dbReference type="Gene3D" id="1.10.10.1200">
    <property type="entry name" value="MAGE homology domain, winged helix WH1 motif"/>
    <property type="match status" value="1"/>
</dbReference>
<name>A0A671DQ71_RHIFE</name>
<organism evidence="3 4">
    <name type="scientific">Rhinolophus ferrumequinum</name>
    <name type="common">Greater horseshoe bat</name>
    <dbReference type="NCBI Taxonomy" id="59479"/>
    <lineage>
        <taxon>Eukaryota</taxon>
        <taxon>Metazoa</taxon>
        <taxon>Chordata</taxon>
        <taxon>Craniata</taxon>
        <taxon>Vertebrata</taxon>
        <taxon>Euteleostomi</taxon>
        <taxon>Mammalia</taxon>
        <taxon>Eutheria</taxon>
        <taxon>Laurasiatheria</taxon>
        <taxon>Chiroptera</taxon>
        <taxon>Yinpterochiroptera</taxon>
        <taxon>Rhinolophoidea</taxon>
        <taxon>Rhinolophidae</taxon>
        <taxon>Rhinolophinae</taxon>
        <taxon>Rhinolophus</taxon>
    </lineage>
</organism>
<dbReference type="Pfam" id="PF01454">
    <property type="entry name" value="MAGE"/>
    <property type="match status" value="1"/>
</dbReference>
<reference evidence="4" key="3">
    <citation type="submission" date="2018-12" db="EMBL/GenBank/DDBJ databases">
        <title>G10K-VGP greater horseshoe bat female genome, primary haplotype.</title>
        <authorList>
            <person name="Teeling E."/>
            <person name="Myers G."/>
            <person name="Vernes S."/>
            <person name="Pippel M."/>
            <person name="Winkler S."/>
            <person name="Fedrigo O."/>
            <person name="Rhie A."/>
            <person name="Koren S."/>
            <person name="Phillippy A."/>
            <person name="Lewin H."/>
            <person name="Damas J."/>
            <person name="Howe K."/>
            <person name="Mountcastle J."/>
            <person name="Jarvis E.D."/>
        </authorList>
    </citation>
    <scope>NUCLEOTIDE SEQUENCE [LARGE SCALE GENOMIC DNA]</scope>
</reference>
<dbReference type="Gene3D" id="1.10.10.1210">
    <property type="entry name" value="MAGE homology domain, winged helix WH2 motif"/>
    <property type="match status" value="1"/>
</dbReference>
<reference evidence="3 4" key="1">
    <citation type="journal article" date="2015" name="Annu Rev Anim Biosci">
        <title>The Genome 10K Project: a way forward.</title>
        <authorList>
            <person name="Koepfli K.P."/>
            <person name="Paten B."/>
            <person name="O'Brien S.J."/>
            <person name="Koepfli K.P."/>
            <person name="Paten B."/>
            <person name="Antunes A."/>
            <person name="Belov K."/>
            <person name="Bustamante C."/>
            <person name="Castoe T.A."/>
            <person name="Clawson H."/>
            <person name="Crawford A.J."/>
            <person name="Diekhans M."/>
            <person name="Distel D."/>
            <person name="Durbin R."/>
            <person name="Earl D."/>
            <person name="Fujita M.K."/>
            <person name="Gamble T."/>
            <person name="Georges A."/>
            <person name="Gemmell N."/>
            <person name="Gilbert M.T."/>
            <person name="Graves J.M."/>
            <person name="Green R.E."/>
            <person name="Hickey G."/>
            <person name="Jarvis E.D."/>
            <person name="Johnson W."/>
            <person name="Komissarov A."/>
            <person name="Korf I."/>
            <person name="Kuhn R."/>
            <person name="Larkin D.M."/>
            <person name="Lewin H."/>
            <person name="Lopez J.V."/>
            <person name="Ma J."/>
            <person name="Marques-Bonet T."/>
            <person name="Miller W."/>
            <person name="Murphy R."/>
            <person name="Pevzner P."/>
            <person name="Shapiro B."/>
            <person name="Steiner C."/>
            <person name="Tamazian G."/>
            <person name="Venkatesh B."/>
            <person name="Wang J."/>
            <person name="Wayne R."/>
            <person name="Wiley E."/>
            <person name="Yang H."/>
            <person name="Zhang G."/>
            <person name="Haussler D."/>
            <person name="Ryder O."/>
            <person name="O'Brien S.J."/>
        </authorList>
    </citation>
    <scope>NUCLEOTIDE SEQUENCE</scope>
</reference>
<accession>A0A671DQ71</accession>
<proteinExistence type="predicted"/>
<dbReference type="InParanoid" id="A0A671DQ71"/>
<dbReference type="SMART" id="SM01373">
    <property type="entry name" value="MAGE"/>
    <property type="match status" value="1"/>
</dbReference>
<sequence length="336" mass="36239">CEEPGQSERCPSKRLQGADETESLRGDQAAAAAAEECPTSPVSGGSPPSCPAPGPFQEPQGASAAGPPGAGVSFPRSDEGAQSQAEAGPSTSLVAPSPGSAPPDPLTRKAHMLVQFLLGKYKMGECITRAEMLKAVKKKYKEQFSEILRRASEHMELVFGLEVKEVDPGNHFYALITMLDLPSEGSLTSDRSVPKTGLLTNILAVICLKGNRATEEEVWESLGVLGVYAGRRHAIFGEPKRLIINDLVQPEYLEYRQVPGSDPPRYEFLWGPRAHAETTEMKVLEITARDKINETVPRAFPELYEEALRETAQRAEVRAAARAAHVAKARAPGATV</sequence>
<reference evidence="3 4" key="2">
    <citation type="journal article" date="2018" name="Annu Rev Anim Biosci">
        <title>Bat Biology, Genomes, and the Bat1K Project: To Generate Chromosome-Level Genomes for All Living Bat Species.</title>
        <authorList>
            <person name="Teeling E.C."/>
            <person name="Vernes S.C."/>
            <person name="Davalos L.M."/>
            <person name="Ray D.A."/>
            <person name="Gilbert M.T.P."/>
            <person name="Myers E."/>
        </authorList>
    </citation>
    <scope>NUCLEOTIDE SEQUENCE</scope>
</reference>
<dbReference type="GO" id="GO:0005634">
    <property type="term" value="C:nucleus"/>
    <property type="evidence" value="ECO:0007669"/>
    <property type="project" value="TreeGrafter"/>
</dbReference>